<dbReference type="SUPFAM" id="SSF53448">
    <property type="entry name" value="Nucleotide-diphospho-sugar transferases"/>
    <property type="match status" value="1"/>
</dbReference>
<evidence type="ECO:0000313" key="2">
    <source>
        <dbReference type="EMBL" id="SCX79239.1"/>
    </source>
</evidence>
<keyword evidence="2" id="KW-0808">Transferase</keyword>
<gene>
    <name evidence="2" type="ORF">SAMN05661077_0455</name>
</gene>
<dbReference type="Proteomes" id="UP000183104">
    <property type="component" value="Unassembled WGS sequence"/>
</dbReference>
<evidence type="ECO:0000259" key="1">
    <source>
        <dbReference type="Pfam" id="PF00535"/>
    </source>
</evidence>
<dbReference type="GO" id="GO:0016758">
    <property type="term" value="F:hexosyltransferase activity"/>
    <property type="evidence" value="ECO:0007669"/>
    <property type="project" value="UniProtKB-ARBA"/>
</dbReference>
<dbReference type="Pfam" id="PF00535">
    <property type="entry name" value="Glycos_transf_2"/>
    <property type="match status" value="1"/>
</dbReference>
<evidence type="ECO:0000313" key="3">
    <source>
        <dbReference type="Proteomes" id="UP000183104"/>
    </source>
</evidence>
<proteinExistence type="predicted"/>
<dbReference type="EMBL" id="FMUN01000001">
    <property type="protein sequence ID" value="SCX79239.1"/>
    <property type="molecule type" value="Genomic_DNA"/>
</dbReference>
<dbReference type="PANTHER" id="PTHR22916">
    <property type="entry name" value="GLYCOSYLTRANSFERASE"/>
    <property type="match status" value="1"/>
</dbReference>
<reference evidence="3" key="1">
    <citation type="submission" date="2016-10" db="EMBL/GenBank/DDBJ databases">
        <authorList>
            <person name="Varghese N."/>
        </authorList>
    </citation>
    <scope>NUCLEOTIDE SEQUENCE [LARGE SCALE GENOMIC DNA]</scope>
    <source>
        <strain evidence="3">HL 19</strain>
    </source>
</reference>
<organism evidence="2 3">
    <name type="scientific">Thiohalorhabdus denitrificans</name>
    <dbReference type="NCBI Taxonomy" id="381306"/>
    <lineage>
        <taxon>Bacteria</taxon>
        <taxon>Pseudomonadati</taxon>
        <taxon>Pseudomonadota</taxon>
        <taxon>Gammaproteobacteria</taxon>
        <taxon>Thiohalorhabdales</taxon>
        <taxon>Thiohalorhabdaceae</taxon>
        <taxon>Thiohalorhabdus</taxon>
    </lineage>
</organism>
<dbReference type="CDD" id="cd00761">
    <property type="entry name" value="Glyco_tranf_GTA_type"/>
    <property type="match status" value="1"/>
</dbReference>
<dbReference type="InterPro" id="IPR001173">
    <property type="entry name" value="Glyco_trans_2-like"/>
</dbReference>
<dbReference type="Gene3D" id="3.90.550.10">
    <property type="entry name" value="Spore Coat Polysaccharide Biosynthesis Protein SpsA, Chain A"/>
    <property type="match status" value="1"/>
</dbReference>
<dbReference type="InterPro" id="IPR029044">
    <property type="entry name" value="Nucleotide-diphossugar_trans"/>
</dbReference>
<dbReference type="PANTHER" id="PTHR22916:SF3">
    <property type="entry name" value="UDP-GLCNAC:BETAGAL BETA-1,3-N-ACETYLGLUCOSAMINYLTRANSFERASE-LIKE PROTEIN 1"/>
    <property type="match status" value="1"/>
</dbReference>
<keyword evidence="3" id="KW-1185">Reference proteome</keyword>
<feature type="domain" description="Glycosyltransferase 2-like" evidence="1">
    <location>
        <begin position="34"/>
        <end position="160"/>
    </location>
</feature>
<sequence length="336" mass="37266">MAFSPEGDGTQWIRGTVRANLEIMNIYPEQTLVSVVITSFNSSPETLARAIQSVLDQSYRALEVLVVDDGSSLPFGGVEGNFSEEHIRWIGLITNHGVGAARNVGLEAAEGEYVAFLDHDDWWEFEKVEKQVALLEGSQMEWVYCGITRHEGQNRSRTVLPTVSGDVSTDILKNQVIVGSVSTVMASKSLLQSVGGFSESRVLIEDWDLWIRVGAVSPVSFVSEPLVHLGRVVGKSRSQNVEGRLGRLAGLMRAHEQRYRDAGLSRYMHARYRRVEGMLYQQANDFPRCIKAWAKIALSFPGLLPKRGMVVCFGKTLPSWIARKSRSLLLTRPGGS</sequence>
<name>A0A1G5AMX9_9GAMM</name>
<protein>
    <submittedName>
        <fullName evidence="2">Glycosyltransferase involved in cell wall bisynthesis</fullName>
    </submittedName>
</protein>
<dbReference type="AlphaFoldDB" id="A0A1G5AMX9"/>
<accession>A0A1G5AMX9</accession>